<evidence type="ECO:0000256" key="10">
    <source>
        <dbReference type="ARBA" id="ARBA00023237"/>
    </source>
</evidence>
<accession>A0ABU3QBB0</accession>
<evidence type="ECO:0000256" key="9">
    <source>
        <dbReference type="ARBA" id="ARBA00023136"/>
    </source>
</evidence>
<keyword evidence="3 11" id="KW-1134">Transmembrane beta strand</keyword>
<keyword evidence="4" id="KW-0410">Iron transport</keyword>
<dbReference type="PROSITE" id="PS52016">
    <property type="entry name" value="TONB_DEPENDENT_REC_3"/>
    <property type="match status" value="1"/>
</dbReference>
<dbReference type="InterPro" id="IPR000531">
    <property type="entry name" value="Beta-barrel_TonB"/>
</dbReference>
<dbReference type="Pfam" id="PF07715">
    <property type="entry name" value="Plug"/>
    <property type="match status" value="1"/>
</dbReference>
<dbReference type="InterPro" id="IPR011662">
    <property type="entry name" value="Secretin/TonB_short_N"/>
</dbReference>
<feature type="region of interest" description="Disordered" evidence="13">
    <location>
        <begin position="111"/>
        <end position="130"/>
    </location>
</feature>
<name>A0ABU3QBB0_9SPHN</name>
<dbReference type="Pfam" id="PF07660">
    <property type="entry name" value="STN"/>
    <property type="match status" value="1"/>
</dbReference>
<dbReference type="InterPro" id="IPR036942">
    <property type="entry name" value="Beta-barrel_TonB_sf"/>
</dbReference>
<evidence type="ECO:0000256" key="11">
    <source>
        <dbReference type="PROSITE-ProRule" id="PRU01360"/>
    </source>
</evidence>
<gene>
    <name evidence="16" type="ORF">RQX22_16750</name>
</gene>
<evidence type="ECO:0000256" key="3">
    <source>
        <dbReference type="ARBA" id="ARBA00022452"/>
    </source>
</evidence>
<dbReference type="Gene3D" id="2.40.170.20">
    <property type="entry name" value="TonB-dependent receptor, beta-barrel domain"/>
    <property type="match status" value="1"/>
</dbReference>
<dbReference type="Proteomes" id="UP001259572">
    <property type="component" value="Unassembled WGS sequence"/>
</dbReference>
<dbReference type="RefSeq" id="WP_315727964.1">
    <property type="nucleotide sequence ID" value="NZ_JAVUPU010000010.1"/>
</dbReference>
<dbReference type="InterPro" id="IPR039426">
    <property type="entry name" value="TonB-dep_rcpt-like"/>
</dbReference>
<keyword evidence="14" id="KW-0732">Signal</keyword>
<dbReference type="PANTHER" id="PTHR32552">
    <property type="entry name" value="FERRICHROME IRON RECEPTOR-RELATED"/>
    <property type="match status" value="1"/>
</dbReference>
<keyword evidence="6" id="KW-0408">Iron</keyword>
<dbReference type="SMART" id="SM00965">
    <property type="entry name" value="STN"/>
    <property type="match status" value="1"/>
</dbReference>
<keyword evidence="16" id="KW-0675">Receptor</keyword>
<evidence type="ECO:0000256" key="5">
    <source>
        <dbReference type="ARBA" id="ARBA00022692"/>
    </source>
</evidence>
<evidence type="ECO:0000256" key="7">
    <source>
        <dbReference type="ARBA" id="ARBA00023065"/>
    </source>
</evidence>
<keyword evidence="9 11" id="KW-0472">Membrane</keyword>
<comment type="caution">
    <text evidence="16">The sequence shown here is derived from an EMBL/GenBank/DDBJ whole genome shotgun (WGS) entry which is preliminary data.</text>
</comment>
<sequence length="833" mass="89517">MIKKAALHRARPLGRFATSAMVLVLMTGIAQAQGAKRDFAIAPQPLDQALLTFSQQADIDVVASGELTRGRTARGVRGSLSPALALDRLLAGTGLRAVRGTDGSIVLVQDASRPFPEPGGADSATTETEADGGTLEEIVVTAQKRVEGSMDVPASISVVTGKQLERMGATQLSDFAGYVPGLNLLNGGAPGKNRINLRGISAVSDSATVGTYIDDTPLGSSSSFASGGSLALDLFPYDVAQIEVLRGPQGTLYGASTMGGLLKYTTRAPDLRDFEMRVGGDLSMIRGSDDPSWGLRAGLNAPLVEGKLAVRGSLFRQDSAGYIDNAFTGEADENGVRQTGGRIALLWKPTHDISIKLAFMKQHIEADDTADVALDPLTLKPAFGDLTTAHGLPRTFDQKLTYYSGILNWDLGWADLVSASSYSRTRTRSLGDISEGYAPLLDLFGVGPGYVELQNPVSLNKFTQEVRLVSDSNPASRIEWMIGAFYTDEKAKLTQQVAAFGLDYTPIPGFENLAFAQVNSAYEEFAVFGNLTYKFSDAFDVTVGGRWARNNQDYRQTTDGLLFGFVHDVAEGQSAESVGTFSVASRYHLNDDTMLYVRVASGYRPGGPNLLMPGIPQSFDADRLVNYEAGLKSRLLDGRASVELSIFRIDWDDIQIIRRGATANYFGNGGTARSQGVELTTALSPVRGLNLGFNMAYTDAKLTEDIIGSDVIGDPPIALDGDPLPTVSKWTSSVTVDKEFPLSNGWMIRTGGGLRFIGPRNTYFASDALNNTRLRSSVMLDLNAAISTGRWQFRIFAKNLTDERAYMGGQGTGIFLANIYQPRTIGLSLDTTF</sequence>
<keyword evidence="5 11" id="KW-0812">Transmembrane</keyword>
<evidence type="ECO:0000256" key="4">
    <source>
        <dbReference type="ARBA" id="ARBA00022496"/>
    </source>
</evidence>
<evidence type="ECO:0000313" key="16">
    <source>
        <dbReference type="EMBL" id="MDT9600612.1"/>
    </source>
</evidence>
<reference evidence="16 17" key="1">
    <citation type="submission" date="2023-05" db="EMBL/GenBank/DDBJ databases">
        <authorList>
            <person name="Guo Y."/>
        </authorList>
    </citation>
    <scope>NUCLEOTIDE SEQUENCE [LARGE SCALE GENOMIC DNA]</scope>
    <source>
        <strain evidence="16 17">GR2756</strain>
    </source>
</reference>
<dbReference type="PANTHER" id="PTHR32552:SF81">
    <property type="entry name" value="TONB-DEPENDENT OUTER MEMBRANE RECEPTOR"/>
    <property type="match status" value="1"/>
</dbReference>
<evidence type="ECO:0000256" key="2">
    <source>
        <dbReference type="ARBA" id="ARBA00022448"/>
    </source>
</evidence>
<feature type="domain" description="Secretin/TonB short N-terminal" evidence="15">
    <location>
        <begin position="59"/>
        <end position="110"/>
    </location>
</feature>
<keyword evidence="10 11" id="KW-0998">Cell outer membrane</keyword>
<proteinExistence type="inferred from homology"/>
<evidence type="ECO:0000256" key="13">
    <source>
        <dbReference type="SAM" id="MobiDB-lite"/>
    </source>
</evidence>
<keyword evidence="2 11" id="KW-0813">Transport</keyword>
<protein>
    <submittedName>
        <fullName evidence="16">TonB-dependent receptor</fullName>
    </submittedName>
</protein>
<comment type="similarity">
    <text evidence="11 12">Belongs to the TonB-dependent receptor family.</text>
</comment>
<evidence type="ECO:0000256" key="1">
    <source>
        <dbReference type="ARBA" id="ARBA00004571"/>
    </source>
</evidence>
<evidence type="ECO:0000256" key="8">
    <source>
        <dbReference type="ARBA" id="ARBA00023077"/>
    </source>
</evidence>
<dbReference type="InterPro" id="IPR012910">
    <property type="entry name" value="Plug_dom"/>
</dbReference>
<evidence type="ECO:0000313" key="17">
    <source>
        <dbReference type="Proteomes" id="UP001259572"/>
    </source>
</evidence>
<keyword evidence="17" id="KW-1185">Reference proteome</keyword>
<dbReference type="Gene3D" id="3.55.50.30">
    <property type="match status" value="1"/>
</dbReference>
<evidence type="ECO:0000259" key="15">
    <source>
        <dbReference type="SMART" id="SM00965"/>
    </source>
</evidence>
<keyword evidence="7" id="KW-0406">Ion transport</keyword>
<dbReference type="Pfam" id="PF00593">
    <property type="entry name" value="TonB_dep_Rec_b-barrel"/>
    <property type="match status" value="1"/>
</dbReference>
<evidence type="ECO:0000256" key="12">
    <source>
        <dbReference type="RuleBase" id="RU003357"/>
    </source>
</evidence>
<feature type="chain" id="PRO_5047219404" evidence="14">
    <location>
        <begin position="33"/>
        <end position="833"/>
    </location>
</feature>
<dbReference type="EMBL" id="JAVUPU010000010">
    <property type="protein sequence ID" value="MDT9600612.1"/>
    <property type="molecule type" value="Genomic_DNA"/>
</dbReference>
<dbReference type="SUPFAM" id="SSF56935">
    <property type="entry name" value="Porins"/>
    <property type="match status" value="1"/>
</dbReference>
<comment type="subcellular location">
    <subcellularLocation>
        <location evidence="1 11">Cell outer membrane</location>
        <topology evidence="1 11">Multi-pass membrane protein</topology>
    </subcellularLocation>
</comment>
<evidence type="ECO:0000256" key="14">
    <source>
        <dbReference type="SAM" id="SignalP"/>
    </source>
</evidence>
<keyword evidence="8 12" id="KW-0798">TonB box</keyword>
<evidence type="ECO:0000256" key="6">
    <source>
        <dbReference type="ARBA" id="ARBA00023004"/>
    </source>
</evidence>
<feature type="signal peptide" evidence="14">
    <location>
        <begin position="1"/>
        <end position="32"/>
    </location>
</feature>
<organism evidence="16 17">
    <name type="scientific">Sphingosinicella rhizophila</name>
    <dbReference type="NCBI Taxonomy" id="3050082"/>
    <lineage>
        <taxon>Bacteria</taxon>
        <taxon>Pseudomonadati</taxon>
        <taxon>Pseudomonadota</taxon>
        <taxon>Alphaproteobacteria</taxon>
        <taxon>Sphingomonadales</taxon>
        <taxon>Sphingosinicellaceae</taxon>
        <taxon>Sphingosinicella</taxon>
    </lineage>
</organism>